<proteinExistence type="inferred from homology"/>
<evidence type="ECO:0000256" key="4">
    <source>
        <dbReference type="ARBA" id="ARBA00022692"/>
    </source>
</evidence>
<keyword evidence="4" id="KW-0812">Transmembrane</keyword>
<gene>
    <name evidence="10" type="primary">GAL3ST1</name>
</gene>
<dbReference type="GO" id="GO:0042552">
    <property type="term" value="P:myelination"/>
    <property type="evidence" value="ECO:0007669"/>
    <property type="project" value="TreeGrafter"/>
</dbReference>
<name>A0A8D2MTA6_ZONAL</name>
<keyword evidence="6" id="KW-1133">Transmembrane helix</keyword>
<dbReference type="GO" id="GO:0000139">
    <property type="term" value="C:Golgi membrane"/>
    <property type="evidence" value="ECO:0007669"/>
    <property type="project" value="UniProtKB-SubCell"/>
</dbReference>
<evidence type="ECO:0000256" key="9">
    <source>
        <dbReference type="ARBA" id="ARBA00023180"/>
    </source>
</evidence>
<reference evidence="10" key="2">
    <citation type="submission" date="2025-09" db="UniProtKB">
        <authorList>
            <consortium name="Ensembl"/>
        </authorList>
    </citation>
    <scope>IDENTIFICATION</scope>
</reference>
<organism evidence="10 11">
    <name type="scientific">Zonotrichia albicollis</name>
    <name type="common">White-throated sparrow</name>
    <name type="synonym">Fringilla albicollis</name>
    <dbReference type="NCBI Taxonomy" id="44394"/>
    <lineage>
        <taxon>Eukaryota</taxon>
        <taxon>Metazoa</taxon>
        <taxon>Chordata</taxon>
        <taxon>Craniata</taxon>
        <taxon>Vertebrata</taxon>
        <taxon>Euteleostomi</taxon>
        <taxon>Archelosauria</taxon>
        <taxon>Archosauria</taxon>
        <taxon>Dinosauria</taxon>
        <taxon>Saurischia</taxon>
        <taxon>Theropoda</taxon>
        <taxon>Coelurosauria</taxon>
        <taxon>Aves</taxon>
        <taxon>Neognathae</taxon>
        <taxon>Neoaves</taxon>
        <taxon>Telluraves</taxon>
        <taxon>Australaves</taxon>
        <taxon>Passeriformes</taxon>
        <taxon>Passerellidae</taxon>
        <taxon>Zonotrichia</taxon>
    </lineage>
</organism>
<evidence type="ECO:0000256" key="1">
    <source>
        <dbReference type="ARBA" id="ARBA00004323"/>
    </source>
</evidence>
<sequence>MYTLRAVCPGAHEGTGVSVCALCVFCVFGDAMLPAPLCPQFRVPGPHLGLLSPPVLLAGPLGGYCSTQTIPSCCSSCSGLQIFLGKWIPAPSGSTCWCWWCPSGEWPLCPPAARSAPGLSMAPLSPNPSPAASPTLGVTRFSQGGQRLAGRAEPLGLCHRCVVDHARHEWDAFLGIAMPVTRPRASLEPHTPSPRVPGTNVSSLWLQVTRMLWHGKPWRSMCKGLVLGTLLTSFMLLLYSYAVPPLQVSVTEIPVPFSCSSHLAQPPSLSNSSGSASGWSCRPKLNVMFMKTHKTASSTILNILFRFGEKHRLKFAFPNGRNDFYYPSFFERSQVQHYRPGVCFNIICNHMRFHYEEVRKLLPPDATFVTVLRDPAYLFESSFHYFGPVIPLTWKITGEDKLDEFLRDPQHYYDPNGFNAHYLQNLLFFDFGYDSSMDANSPLVEEHIREIDRRFHLVMLLEYFDESLVLLKDLLCWQLEDVLYFKLNARKGSTVSRLTPELYEQATAWNLIDAKLYRYFNATFWRKVEAYGRERMARDVAELQRENKKMTSICIDGGHAVDASAIQESSMQPWQPLGEKTILGYNLKKKISKKHQKLCRKMLTPEIQYLTDLGANLWITKLWSHVRDFLRW</sequence>
<keyword evidence="11" id="KW-1185">Reference proteome</keyword>
<evidence type="ECO:0000256" key="7">
    <source>
        <dbReference type="ARBA" id="ARBA00023034"/>
    </source>
</evidence>
<dbReference type="Proteomes" id="UP000694413">
    <property type="component" value="Unassembled WGS sequence"/>
</dbReference>
<dbReference type="Gene3D" id="3.40.50.300">
    <property type="entry name" value="P-loop containing nucleotide triphosphate hydrolases"/>
    <property type="match status" value="1"/>
</dbReference>
<comment type="subcellular location">
    <subcellularLocation>
        <location evidence="1">Golgi apparatus membrane</location>
        <topology evidence="1">Single-pass type II membrane protein</topology>
    </subcellularLocation>
</comment>
<keyword evidence="5" id="KW-0735">Signal-anchor</keyword>
<evidence type="ECO:0000313" key="10">
    <source>
        <dbReference type="Ensembl" id="ENSZALP00000011200.1"/>
    </source>
</evidence>
<dbReference type="Pfam" id="PF06990">
    <property type="entry name" value="Gal-3-0_sulfotr"/>
    <property type="match status" value="1"/>
</dbReference>
<dbReference type="Ensembl" id="ENSZALT00000015523.1">
    <property type="protein sequence ID" value="ENSZALP00000011200.1"/>
    <property type="gene ID" value="ENSZALG00000009486.1"/>
</dbReference>
<dbReference type="PANTHER" id="PTHR14647:SF56">
    <property type="entry name" value="GALACTOSYLCERAMIDE SULFOTRANSFERASE"/>
    <property type="match status" value="1"/>
</dbReference>
<dbReference type="InterPro" id="IPR009729">
    <property type="entry name" value="Gal-3-0_sulfotransfrase"/>
</dbReference>
<protein>
    <submittedName>
        <fullName evidence="10">Galactose-3-O-sulfotransferase 1</fullName>
    </submittedName>
</protein>
<dbReference type="AlphaFoldDB" id="A0A8D2MTA6"/>
<evidence type="ECO:0000256" key="6">
    <source>
        <dbReference type="ARBA" id="ARBA00022989"/>
    </source>
</evidence>
<keyword evidence="9" id="KW-0325">Glycoprotein</keyword>
<comment type="similarity">
    <text evidence="2">Belongs to the galactose-3-O-sulfotransferase family.</text>
</comment>
<dbReference type="SUPFAM" id="SSF52540">
    <property type="entry name" value="P-loop containing nucleoside triphosphate hydrolases"/>
    <property type="match status" value="1"/>
</dbReference>
<evidence type="ECO:0000256" key="8">
    <source>
        <dbReference type="ARBA" id="ARBA00023136"/>
    </source>
</evidence>
<dbReference type="GO" id="GO:0006682">
    <property type="term" value="P:galactosylceramide biosynthetic process"/>
    <property type="evidence" value="ECO:0007669"/>
    <property type="project" value="TreeGrafter"/>
</dbReference>
<evidence type="ECO:0000256" key="3">
    <source>
        <dbReference type="ARBA" id="ARBA00022679"/>
    </source>
</evidence>
<dbReference type="FunFam" id="3.40.50.300:FF:000807">
    <property type="entry name" value="galactosylceramide sulfotransferase isoform X1"/>
    <property type="match status" value="1"/>
</dbReference>
<dbReference type="InterPro" id="IPR027417">
    <property type="entry name" value="P-loop_NTPase"/>
</dbReference>
<keyword evidence="7" id="KW-0333">Golgi apparatus</keyword>
<keyword evidence="8" id="KW-0472">Membrane</keyword>
<evidence type="ECO:0000256" key="5">
    <source>
        <dbReference type="ARBA" id="ARBA00022968"/>
    </source>
</evidence>
<keyword evidence="3" id="KW-0808">Transferase</keyword>
<accession>A0A8D2MTA6</accession>
<evidence type="ECO:0000313" key="11">
    <source>
        <dbReference type="Proteomes" id="UP000694413"/>
    </source>
</evidence>
<evidence type="ECO:0000256" key="2">
    <source>
        <dbReference type="ARBA" id="ARBA00008124"/>
    </source>
</evidence>
<dbReference type="PANTHER" id="PTHR14647">
    <property type="entry name" value="GALACTOSE-3-O-SULFOTRANSFERASE"/>
    <property type="match status" value="1"/>
</dbReference>
<dbReference type="GO" id="GO:0001733">
    <property type="term" value="F:galactosylceramide sulfotransferase activity"/>
    <property type="evidence" value="ECO:0007669"/>
    <property type="project" value="InterPro"/>
</dbReference>
<reference evidence="10" key="1">
    <citation type="submission" date="2025-08" db="UniProtKB">
        <authorList>
            <consortium name="Ensembl"/>
        </authorList>
    </citation>
    <scope>IDENTIFICATION</scope>
</reference>